<dbReference type="Pfam" id="PF12770">
    <property type="entry name" value="CHAT"/>
    <property type="match status" value="1"/>
</dbReference>
<dbReference type="SUPFAM" id="SSF48452">
    <property type="entry name" value="TPR-like"/>
    <property type="match status" value="2"/>
</dbReference>
<dbReference type="PROSITE" id="PS50005">
    <property type="entry name" value="TPR"/>
    <property type="match status" value="6"/>
</dbReference>
<dbReference type="Gene3D" id="1.25.40.10">
    <property type="entry name" value="Tetratricopeptide repeat domain"/>
    <property type="match status" value="3"/>
</dbReference>
<dbReference type="InterPro" id="IPR011990">
    <property type="entry name" value="TPR-like_helical_dom_sf"/>
</dbReference>
<feature type="repeat" description="TPR" evidence="1">
    <location>
        <begin position="229"/>
        <end position="262"/>
    </location>
</feature>
<accession>A0A6H1U3W9</accession>
<evidence type="ECO:0000256" key="1">
    <source>
        <dbReference type="PROSITE-ProRule" id="PRU00339"/>
    </source>
</evidence>
<reference evidence="4 5" key="1">
    <citation type="submission" date="2020-04" db="EMBL/GenBank/DDBJ databases">
        <authorList>
            <person name="Basu S."/>
            <person name="Maruthanayagam V."/>
            <person name="Chakraborty S."/>
            <person name="Pramanik A."/>
            <person name="Mukherjee J."/>
            <person name="Brink B."/>
        </authorList>
    </citation>
    <scope>NUCLEOTIDE SEQUENCE [LARGE SCALE GENOMIC DNA]</scope>
    <source>
        <strain evidence="4 5">AP17</strain>
    </source>
</reference>
<dbReference type="PANTHER" id="PTHR10098:SF108">
    <property type="entry name" value="TETRATRICOPEPTIDE REPEAT PROTEIN 28"/>
    <property type="match status" value="1"/>
</dbReference>
<evidence type="ECO:0000256" key="2">
    <source>
        <dbReference type="SAM" id="Coils"/>
    </source>
</evidence>
<keyword evidence="2" id="KW-0175">Coiled coil</keyword>
<evidence type="ECO:0000313" key="5">
    <source>
        <dbReference type="Proteomes" id="UP000500857"/>
    </source>
</evidence>
<gene>
    <name evidence="4" type="ORF">HCG48_01040</name>
</gene>
<name>A0A6H1U3W9_9CYAN</name>
<dbReference type="AlphaFoldDB" id="A0A6H1U3W9"/>
<keyword evidence="5" id="KW-1185">Reference proteome</keyword>
<dbReference type="InterPro" id="IPR019734">
    <property type="entry name" value="TPR_rpt"/>
</dbReference>
<feature type="repeat" description="TPR" evidence="1">
    <location>
        <begin position="109"/>
        <end position="142"/>
    </location>
</feature>
<dbReference type="Proteomes" id="UP000500857">
    <property type="component" value="Chromosome"/>
</dbReference>
<dbReference type="InterPro" id="IPR024983">
    <property type="entry name" value="CHAT_dom"/>
</dbReference>
<feature type="repeat" description="TPR" evidence="1">
    <location>
        <begin position="149"/>
        <end position="182"/>
    </location>
</feature>
<feature type="repeat" description="TPR" evidence="1">
    <location>
        <begin position="189"/>
        <end position="222"/>
    </location>
</feature>
<dbReference type="SMART" id="SM00028">
    <property type="entry name" value="TPR"/>
    <property type="match status" value="8"/>
</dbReference>
<evidence type="ECO:0000259" key="3">
    <source>
        <dbReference type="Pfam" id="PF12770"/>
    </source>
</evidence>
<keyword evidence="1" id="KW-0802">TPR repeat</keyword>
<evidence type="ECO:0000313" key="4">
    <source>
        <dbReference type="EMBL" id="QIZ73531.1"/>
    </source>
</evidence>
<dbReference type="Pfam" id="PF13424">
    <property type="entry name" value="TPR_12"/>
    <property type="match status" value="4"/>
</dbReference>
<feature type="repeat" description="TPR" evidence="1">
    <location>
        <begin position="309"/>
        <end position="342"/>
    </location>
</feature>
<feature type="repeat" description="TPR" evidence="1">
    <location>
        <begin position="269"/>
        <end position="302"/>
    </location>
</feature>
<proteinExistence type="predicted"/>
<dbReference type="PROSITE" id="PS50293">
    <property type="entry name" value="TPR_REGION"/>
    <property type="match status" value="3"/>
</dbReference>
<organism evidence="4 5">
    <name type="scientific">Oxynema aestuarii AP17</name>
    <dbReference type="NCBI Taxonomy" id="2064643"/>
    <lineage>
        <taxon>Bacteria</taxon>
        <taxon>Bacillati</taxon>
        <taxon>Cyanobacteriota</taxon>
        <taxon>Cyanophyceae</taxon>
        <taxon>Oscillatoriophycideae</taxon>
        <taxon>Oscillatoriales</taxon>
        <taxon>Oscillatoriaceae</taxon>
        <taxon>Oxynema</taxon>
        <taxon>Oxynema aestuarii</taxon>
    </lineage>
</organism>
<dbReference type="KEGG" id="oxy:HCG48_01040"/>
<dbReference type="EMBL" id="CP051167">
    <property type="protein sequence ID" value="QIZ73531.1"/>
    <property type="molecule type" value="Genomic_DNA"/>
</dbReference>
<feature type="domain" description="CHAT" evidence="3">
    <location>
        <begin position="598"/>
        <end position="908"/>
    </location>
</feature>
<sequence length="911" mass="101606">MPIALPVFARPAPPSEAIEETPQAAAQRLFDEGMALFQEGSEASRRRALQKWKQARNLYRQAGDRAKEAYTLTALAFIYQGLGERDRELAAYRDALPIYRQLGDRSGQADILIKMGLVYSRWRDNEKALDAFNEALPLWRELGDTQGEAITLTELGVVYDALGEYQQALDAYDRALSLWRDLGDPQGEATTLNNIGFIYDALGQYDRALEAYNRALPLYQEVEDRAGMARTLNNIGLFYDAAKQYERALDYFDRALPLWDAVGDLSGTATTLNNIGFVYANSEQLEPALEAYQRALGLWTRSGDVKGEASTLSNIGFVYAQMGKADRALDYYNRALPMRRAVGDRAKEALTLYRIASVRRDRGELERAKREIETALQIVEDLRTKVTSQELRASFFASKQDYYEFYIDLLMQMHSQAPGQGFDALALQASERARARSLLDILNEAGADIRQGVDPQLLERERAIETELASLEERRIQLLGGEHSPEQAAQLEEEIDRLVRQYRQVQADIRATSPRYAALTQPQPLNLAQIQAQVLDEESLLLSYSLGKERSFLWAVTSDGIESYELPPRAEIDAAARAFRNALITPSMRIRKQKAAQIAAQLSELVLAPVRDRLEDRRLLIVADGALQYVPFSALPIRANEGASEEVVPLVVEHELVTLPSASAIAVLRREIDGRPPAPKTLAVFADPVFSAKDERLDASSNASNSLKQNSSGLPGPLQFNRLPFTRDEAEKILALVPPSEQTKAFGLAANRDKATSEELSQYQIVHYATHGILDSSNPELSGLVFSLVDERGKPQNGFVRLHDIFNLDLPAQLVVLSACETGLGQNIRGEGLVGLTRGFMYAGAARVVVSLWSVDDEATSLLMVDFYRGMLQEGLSAAAALRQAQIAMWQRQQWEAPYYWAAFTVQGEWH</sequence>
<feature type="coiled-coil region" evidence="2">
    <location>
        <begin position="355"/>
        <end position="385"/>
    </location>
</feature>
<protein>
    <submittedName>
        <fullName evidence="4">Tetratricopeptide repeat protein</fullName>
    </submittedName>
</protein>
<dbReference type="PANTHER" id="PTHR10098">
    <property type="entry name" value="RAPSYN-RELATED"/>
    <property type="match status" value="1"/>
</dbReference>